<keyword evidence="3" id="KW-1133">Transmembrane helix</keyword>
<dbReference type="OrthoDB" id="2014299at2759"/>
<dbReference type="AlphaFoldDB" id="A0A5P1F9T6"/>
<dbReference type="OMA" id="PANTCAL"/>
<feature type="transmembrane region" description="Helical" evidence="3">
    <location>
        <begin position="113"/>
        <end position="134"/>
    </location>
</feature>
<dbReference type="GO" id="GO:0009535">
    <property type="term" value="C:chloroplast thylakoid membrane"/>
    <property type="evidence" value="ECO:0007669"/>
    <property type="project" value="TreeGrafter"/>
</dbReference>
<evidence type="ECO:0000256" key="3">
    <source>
        <dbReference type="SAM" id="Phobius"/>
    </source>
</evidence>
<reference evidence="6" key="1">
    <citation type="journal article" date="2017" name="Nat. Commun.">
        <title>The asparagus genome sheds light on the origin and evolution of a young Y chromosome.</title>
        <authorList>
            <person name="Harkess A."/>
            <person name="Zhou J."/>
            <person name="Xu C."/>
            <person name="Bowers J.E."/>
            <person name="Van der Hulst R."/>
            <person name="Ayyampalayam S."/>
            <person name="Mercati F."/>
            <person name="Riccardi P."/>
            <person name="McKain M.R."/>
            <person name="Kakrana A."/>
            <person name="Tang H."/>
            <person name="Ray J."/>
            <person name="Groenendijk J."/>
            <person name="Arikit S."/>
            <person name="Mathioni S.M."/>
            <person name="Nakano M."/>
            <person name="Shan H."/>
            <person name="Telgmann-Rauber A."/>
            <person name="Kanno A."/>
            <person name="Yue Z."/>
            <person name="Chen H."/>
            <person name="Li W."/>
            <person name="Chen Y."/>
            <person name="Xu X."/>
            <person name="Zhang Y."/>
            <person name="Luo S."/>
            <person name="Chen H."/>
            <person name="Gao J."/>
            <person name="Mao Z."/>
            <person name="Pires J.C."/>
            <person name="Luo M."/>
            <person name="Kudrna D."/>
            <person name="Wing R.A."/>
            <person name="Meyers B.C."/>
            <person name="Yi K."/>
            <person name="Kong H."/>
            <person name="Lavrijsen P."/>
            <person name="Sunseri F."/>
            <person name="Falavigna A."/>
            <person name="Ye Y."/>
            <person name="Leebens-Mack J.H."/>
            <person name="Chen G."/>
        </authorList>
    </citation>
    <scope>NUCLEOTIDE SEQUENCE [LARGE SCALE GENOMIC DNA]</scope>
    <source>
        <strain evidence="6">cv. DH0086</strain>
    </source>
</reference>
<dbReference type="InterPro" id="IPR033344">
    <property type="entry name" value="CURT1"/>
</dbReference>
<evidence type="ECO:0000256" key="1">
    <source>
        <dbReference type="ARBA" id="ARBA00004141"/>
    </source>
</evidence>
<evidence type="ECO:0000259" key="4">
    <source>
        <dbReference type="Pfam" id="PF14159"/>
    </source>
</evidence>
<comment type="subcellular location">
    <subcellularLocation>
        <location evidence="1">Membrane</location>
        <topology evidence="1">Multi-pass membrane protein</topology>
    </subcellularLocation>
</comment>
<accession>A0A5P1F9T6</accession>
<feature type="domain" description="Cyanobacterial aminoacyl-tRNA synthetase CAAD" evidence="4">
    <location>
        <begin position="110"/>
        <end position="182"/>
    </location>
</feature>
<evidence type="ECO:0000313" key="6">
    <source>
        <dbReference type="Proteomes" id="UP000243459"/>
    </source>
</evidence>
<keyword evidence="3" id="KW-0472">Membrane</keyword>
<name>A0A5P1F9T6_ASPOF</name>
<organism evidence="5 6">
    <name type="scientific">Asparagus officinalis</name>
    <name type="common">Garden asparagus</name>
    <dbReference type="NCBI Taxonomy" id="4686"/>
    <lineage>
        <taxon>Eukaryota</taxon>
        <taxon>Viridiplantae</taxon>
        <taxon>Streptophyta</taxon>
        <taxon>Embryophyta</taxon>
        <taxon>Tracheophyta</taxon>
        <taxon>Spermatophyta</taxon>
        <taxon>Magnoliopsida</taxon>
        <taxon>Liliopsida</taxon>
        <taxon>Asparagales</taxon>
        <taxon>Asparagaceae</taxon>
        <taxon>Asparagoideae</taxon>
        <taxon>Asparagus</taxon>
    </lineage>
</organism>
<dbReference type="InterPro" id="IPR025564">
    <property type="entry name" value="CAAD_dom"/>
</dbReference>
<protein>
    <recommendedName>
        <fullName evidence="4">Cyanobacterial aminoacyl-tRNA synthetase CAAD domain-containing protein</fullName>
    </recommendedName>
</protein>
<keyword evidence="6" id="KW-1185">Reference proteome</keyword>
<keyword evidence="3" id="KW-0812">Transmembrane</keyword>
<dbReference type="Proteomes" id="UP000243459">
    <property type="component" value="Chromosome 3"/>
</dbReference>
<evidence type="ECO:0000256" key="2">
    <source>
        <dbReference type="SAM" id="MobiDB-lite"/>
    </source>
</evidence>
<dbReference type="PANTHER" id="PTHR33222">
    <property type="match status" value="1"/>
</dbReference>
<feature type="region of interest" description="Disordered" evidence="2">
    <location>
        <begin position="67"/>
        <end position="91"/>
    </location>
</feature>
<sequence length="186" mass="20381">MELCFSPHRSLHGRLPGPIHNRTPSTPISSLLRLQSPKTLASLYKSGFGRRDVRALASEERTSTVVSELDRSSDDTAVNKGEDVGVGGASKSEPAEFLNNLDLKLDSDYAYSVLIYGTGALVAVWFSSAVVGAIDSIPVVPKALEVVGLAYTIWFSYRYLIFKKNREELFAKIEDLKKQVIGTSDN</sequence>
<dbReference type="PANTHER" id="PTHR33222:SF2">
    <property type="entry name" value="PROTEIN CURVATURE THYLAKOID 1D, CHLOROPLASTIC"/>
    <property type="match status" value="1"/>
</dbReference>
<gene>
    <name evidence="5" type="ORF">A4U43_C03F3600</name>
</gene>
<dbReference type="Gramene" id="ONK74177">
    <property type="protein sequence ID" value="ONK74177"/>
    <property type="gene ID" value="A4U43_C03F3600"/>
</dbReference>
<feature type="transmembrane region" description="Helical" evidence="3">
    <location>
        <begin position="146"/>
        <end position="162"/>
    </location>
</feature>
<proteinExistence type="predicted"/>
<dbReference type="EMBL" id="CM007383">
    <property type="protein sequence ID" value="ONK74177.1"/>
    <property type="molecule type" value="Genomic_DNA"/>
</dbReference>
<evidence type="ECO:0000313" key="5">
    <source>
        <dbReference type="EMBL" id="ONK74177.1"/>
    </source>
</evidence>
<dbReference type="Pfam" id="PF14159">
    <property type="entry name" value="CAAD"/>
    <property type="match status" value="1"/>
</dbReference>